<feature type="compositionally biased region" description="Basic and acidic residues" evidence="1">
    <location>
        <begin position="896"/>
        <end position="906"/>
    </location>
</feature>
<dbReference type="Proteomes" id="UP001164286">
    <property type="component" value="Unassembled WGS sequence"/>
</dbReference>
<feature type="compositionally biased region" description="Basic and acidic residues" evidence="1">
    <location>
        <begin position="949"/>
        <end position="960"/>
    </location>
</feature>
<organism evidence="2 3">
    <name type="scientific">Dioszegia hungarica</name>
    <dbReference type="NCBI Taxonomy" id="4972"/>
    <lineage>
        <taxon>Eukaryota</taxon>
        <taxon>Fungi</taxon>
        <taxon>Dikarya</taxon>
        <taxon>Basidiomycota</taxon>
        <taxon>Agaricomycotina</taxon>
        <taxon>Tremellomycetes</taxon>
        <taxon>Tremellales</taxon>
        <taxon>Bulleribasidiaceae</taxon>
        <taxon>Dioszegia</taxon>
    </lineage>
</organism>
<reference evidence="2" key="1">
    <citation type="journal article" date="2022" name="G3 (Bethesda)">
        <title>High quality genome of the basidiomycete yeast Dioszegia hungarica PDD-24b-2 isolated from cloud water.</title>
        <authorList>
            <person name="Jarrige D."/>
            <person name="Haridas S."/>
            <person name="Bleykasten-Grosshans C."/>
            <person name="Joly M."/>
            <person name="Nadalig T."/>
            <person name="Sancelme M."/>
            <person name="Vuilleumier S."/>
            <person name="Grigoriev I.V."/>
            <person name="Amato P."/>
            <person name="Bringel F."/>
        </authorList>
    </citation>
    <scope>NUCLEOTIDE SEQUENCE</scope>
    <source>
        <strain evidence="2">PDD-24b-2</strain>
    </source>
</reference>
<dbReference type="GeneID" id="77730534"/>
<feature type="compositionally biased region" description="Acidic residues" evidence="1">
    <location>
        <begin position="103"/>
        <end position="116"/>
    </location>
</feature>
<gene>
    <name evidence="2" type="ORF">MKK02DRAFT_40910</name>
</gene>
<feature type="compositionally biased region" description="Pro residues" evidence="1">
    <location>
        <begin position="210"/>
        <end position="227"/>
    </location>
</feature>
<feature type="compositionally biased region" description="Basic residues" evidence="1">
    <location>
        <begin position="832"/>
        <end position="841"/>
    </location>
</feature>
<feature type="compositionally biased region" description="Basic and acidic residues" evidence="1">
    <location>
        <begin position="636"/>
        <end position="645"/>
    </location>
</feature>
<evidence type="ECO:0000313" key="3">
    <source>
        <dbReference type="Proteomes" id="UP001164286"/>
    </source>
</evidence>
<dbReference type="AlphaFoldDB" id="A0AA38H1Z7"/>
<feature type="region of interest" description="Disordered" evidence="1">
    <location>
        <begin position="210"/>
        <end position="257"/>
    </location>
</feature>
<dbReference type="RefSeq" id="XP_052942382.1">
    <property type="nucleotide sequence ID" value="XM_053091329.1"/>
</dbReference>
<dbReference type="EMBL" id="JAKWFO010000014">
    <property type="protein sequence ID" value="KAI9632605.1"/>
    <property type="molecule type" value="Genomic_DNA"/>
</dbReference>
<protein>
    <submittedName>
        <fullName evidence="2">Uncharacterized protein</fullName>
    </submittedName>
</protein>
<name>A0AA38H1Z7_9TREE</name>
<proteinExistence type="predicted"/>
<comment type="caution">
    <text evidence="2">The sequence shown here is derived from an EMBL/GenBank/DDBJ whole genome shotgun (WGS) entry which is preliminary data.</text>
</comment>
<feature type="compositionally biased region" description="Polar residues" evidence="1">
    <location>
        <begin position="236"/>
        <end position="247"/>
    </location>
</feature>
<keyword evidence="3" id="KW-1185">Reference proteome</keyword>
<feature type="compositionally biased region" description="Basic and acidic residues" evidence="1">
    <location>
        <begin position="610"/>
        <end position="621"/>
    </location>
</feature>
<feature type="region of interest" description="Disordered" evidence="1">
    <location>
        <begin position="167"/>
        <end position="187"/>
    </location>
</feature>
<feature type="compositionally biased region" description="Basic and acidic residues" evidence="1">
    <location>
        <begin position="914"/>
        <end position="942"/>
    </location>
</feature>
<evidence type="ECO:0000313" key="2">
    <source>
        <dbReference type="EMBL" id="KAI9632605.1"/>
    </source>
</evidence>
<evidence type="ECO:0000256" key="1">
    <source>
        <dbReference type="SAM" id="MobiDB-lite"/>
    </source>
</evidence>
<feature type="region of interest" description="Disordered" evidence="1">
    <location>
        <begin position="101"/>
        <end position="123"/>
    </location>
</feature>
<sequence>MSGVSDAMDLEVELLYQRKSTPIIRDRTAPATHPTFHLFPDSALLSLPQHADVEPEHIQLRVRRQIFGGQDALMLRPSMDELKFRGVVMRSVDMEKVVSLEEIPAEPEVDEEDGNGSDDGKLDARFPQLEKRQKLVLEVFRGNLQAVPSAGADMDFYNGKLPDFHEKPPISLGSSKPSRPDRATPKEVFVPLERETTPWRTYTILLSAPVPPPALPPTPKLAPPPASTPSSKKTPQPIQIRSTQRSVSRPVPKPKTLVAPPAGIVQLIDVYHLATDKKLDSTTPSQPEQGGRADTQAGDSIPLAVAVPESEQVAAVPLGLEMKGEDVPAHTPLLQYAPASATLPPSPADELTSVTTPHVRPAVPSETVVNPIVTEPDTVPLLQLEPPSQAALTVNPAPLQEVPPLPIDTLVEYAAELVVPVTVHSQAGVDIEPESEDPMDGIALVELLDIIASQAIDPAEGPPASSQIPLPIADTTKPAAAEPILKSDPALVEDALDRGDVDTPPSASGTLLFSTRVDHRRDRLSITPPPPRIPLTQMSAPVPIVPQVKARAKGRRSGTTDEMRFYIPSTSPPLGPGPIHQEKQRKKRQLDEVEQESSVRRVGGSGSESKLAEREPKRKALEQSAPVPSGSADTHQPGRQDKHQEVAPLPTEPQRKGEATLSGLFPVRRQRTGTDRASPPPSLPMRPVMPTSNEARAMGVTPIPTIPLPDGTADPVQKVKKWRAETLPSRGIHHPSLPPKPISHSPVRGSDVLDHDLPNTMAVDQPPQSPGPLDQPEEDQWRDAPRISKHKGSSRSYRPPEDARCSTPETHVMGQTKGERDQARQPLETRLYTHRGGRKQYRRDSETRDERPDQLSSHAAPAHPSPADPKPSVRKSRWDQPPSRIIPMWTPPHIPTQRELEHEEHRRERHRQRQLKERAERQAAEEKKREEEEPQRQADFAKLKRRRRDERDPSEVVEKRQRARASGSVVEIPGPKKRAVAGDVIDLTGDSD</sequence>
<feature type="region of interest" description="Disordered" evidence="1">
    <location>
        <begin position="521"/>
        <end position="992"/>
    </location>
</feature>
<accession>A0AA38H1Z7</accession>
<feature type="compositionally biased region" description="Basic and acidic residues" evidence="1">
    <location>
        <begin position="842"/>
        <end position="853"/>
    </location>
</feature>